<gene>
    <name evidence="2" type="ORF">HHL10_09570</name>
</gene>
<feature type="domain" description="Oxidoreductase-like" evidence="1">
    <location>
        <begin position="8"/>
        <end position="46"/>
    </location>
</feature>
<dbReference type="EMBL" id="JABBFW010000005">
    <property type="protein sequence ID" value="NML15226.1"/>
    <property type="molecule type" value="Genomic_DNA"/>
</dbReference>
<dbReference type="Proteomes" id="UP000574067">
    <property type="component" value="Unassembled WGS sequence"/>
</dbReference>
<dbReference type="Pfam" id="PF09791">
    <property type="entry name" value="Oxidored-like"/>
    <property type="match status" value="1"/>
</dbReference>
<reference evidence="2 3" key="1">
    <citation type="submission" date="2020-04" db="EMBL/GenBank/DDBJ databases">
        <title>Azohydromonas sp. isolated from soil.</title>
        <authorList>
            <person name="Dahal R.H."/>
        </authorList>
    </citation>
    <scope>NUCLEOTIDE SEQUENCE [LARGE SCALE GENOMIC DNA]</scope>
    <source>
        <strain evidence="2 3">G-1-1-14</strain>
    </source>
</reference>
<protein>
    <submittedName>
        <fullName evidence="2">Oxidoreductase</fullName>
    </submittedName>
</protein>
<proteinExistence type="predicted"/>
<dbReference type="AlphaFoldDB" id="A0A848F8W0"/>
<organism evidence="2 3">
    <name type="scientific">Azohydromonas caseinilytica</name>
    <dbReference type="NCBI Taxonomy" id="2728836"/>
    <lineage>
        <taxon>Bacteria</taxon>
        <taxon>Pseudomonadati</taxon>
        <taxon>Pseudomonadota</taxon>
        <taxon>Betaproteobacteria</taxon>
        <taxon>Burkholderiales</taxon>
        <taxon>Sphaerotilaceae</taxon>
        <taxon>Azohydromonas</taxon>
    </lineage>
</organism>
<evidence type="ECO:0000313" key="3">
    <source>
        <dbReference type="Proteomes" id="UP000574067"/>
    </source>
</evidence>
<evidence type="ECO:0000313" key="2">
    <source>
        <dbReference type="EMBL" id="NML15226.1"/>
    </source>
</evidence>
<accession>A0A848F8W0</accession>
<keyword evidence="3" id="KW-1185">Reference proteome</keyword>
<dbReference type="InterPro" id="IPR019180">
    <property type="entry name" value="Oxidoreductase-like_N"/>
</dbReference>
<evidence type="ECO:0000259" key="1">
    <source>
        <dbReference type="Pfam" id="PF09791"/>
    </source>
</evidence>
<sequence length="53" mass="5918">MQQRAQAVGVALPPPPEEPTTCCGRGCNGCVWDGFYDAAAYWWEEANWRLEDA</sequence>
<comment type="caution">
    <text evidence="2">The sequence shown here is derived from an EMBL/GenBank/DDBJ whole genome shotgun (WGS) entry which is preliminary data.</text>
</comment>
<name>A0A848F8W0_9BURK</name>